<protein>
    <recommendedName>
        <fullName evidence="6">Choline monooxygenase, chloroplastic</fullName>
        <ecNumber evidence="5">1.14.15.7</ecNumber>
    </recommendedName>
</protein>
<dbReference type="InterPro" id="IPR015879">
    <property type="entry name" value="Ring_hydroxy_dOase_asu_C_dom"/>
</dbReference>
<dbReference type="Gene3D" id="4.10.240.10">
    <property type="entry name" value="Zn(2)-C6 fungal-type DNA-binding domain"/>
    <property type="match status" value="1"/>
</dbReference>
<dbReference type="Gene3D" id="2.102.10.10">
    <property type="entry name" value="Rieske [2Fe-2S] iron-sulphur domain"/>
    <property type="match status" value="1"/>
</dbReference>
<evidence type="ECO:0000256" key="5">
    <source>
        <dbReference type="ARBA" id="ARBA00012763"/>
    </source>
</evidence>
<keyword evidence="19" id="KW-0223">Dioxygenase</keyword>
<keyword evidence="20" id="KW-1185">Reference proteome</keyword>
<keyword evidence="11" id="KW-0411">Iron-sulfur</keyword>
<evidence type="ECO:0000256" key="13">
    <source>
        <dbReference type="ARBA" id="ARBA00023125"/>
    </source>
</evidence>
<dbReference type="InterPro" id="IPR001663">
    <property type="entry name" value="Rng_hydr_dOase-A"/>
</dbReference>
<feature type="region of interest" description="Disordered" evidence="17">
    <location>
        <begin position="566"/>
        <end position="601"/>
    </location>
</feature>
<dbReference type="Pfam" id="PF00355">
    <property type="entry name" value="Rieske"/>
    <property type="match status" value="1"/>
</dbReference>
<comment type="cofactor">
    <cofactor evidence="1">
        <name>Fe cation</name>
        <dbReference type="ChEBI" id="CHEBI:24875"/>
    </cofactor>
</comment>
<keyword evidence="13" id="KW-0238">DNA-binding</keyword>
<dbReference type="GO" id="GO:0003677">
    <property type="term" value="F:DNA binding"/>
    <property type="evidence" value="ECO:0007669"/>
    <property type="project" value="UniProtKB-KW"/>
</dbReference>
<dbReference type="PROSITE" id="PS51296">
    <property type="entry name" value="RIESKE"/>
    <property type="match status" value="1"/>
</dbReference>
<name>A0A401KVP1_ASPAW</name>
<dbReference type="CDD" id="cd00680">
    <property type="entry name" value="RHO_alpha_C"/>
    <property type="match status" value="1"/>
</dbReference>
<dbReference type="CDD" id="cd03469">
    <property type="entry name" value="Rieske_RO_Alpha_N"/>
    <property type="match status" value="1"/>
</dbReference>
<evidence type="ECO:0000313" key="19">
    <source>
        <dbReference type="EMBL" id="GCB23364.1"/>
    </source>
</evidence>
<dbReference type="GO" id="GO:0051213">
    <property type="term" value="F:dioxygenase activity"/>
    <property type="evidence" value="ECO:0007669"/>
    <property type="project" value="UniProtKB-KW"/>
</dbReference>
<keyword evidence="9" id="KW-0560">Oxidoreductase</keyword>
<dbReference type="GO" id="GO:0000981">
    <property type="term" value="F:DNA-binding transcription factor activity, RNA polymerase II-specific"/>
    <property type="evidence" value="ECO:0007669"/>
    <property type="project" value="InterPro"/>
</dbReference>
<dbReference type="SUPFAM" id="SSF55961">
    <property type="entry name" value="Bet v1-like"/>
    <property type="match status" value="1"/>
</dbReference>
<dbReference type="GO" id="GO:0008270">
    <property type="term" value="F:zinc ion binding"/>
    <property type="evidence" value="ECO:0007669"/>
    <property type="project" value="InterPro"/>
</dbReference>
<dbReference type="Proteomes" id="UP000286921">
    <property type="component" value="Unassembled WGS sequence"/>
</dbReference>
<comment type="caution">
    <text evidence="19">The sequence shown here is derived from an EMBL/GenBank/DDBJ whole genome shotgun (WGS) entry which is preliminary data.</text>
</comment>
<dbReference type="InterPro" id="IPR001138">
    <property type="entry name" value="Zn2Cys6_DnaBD"/>
</dbReference>
<dbReference type="GO" id="GO:0005506">
    <property type="term" value="F:iron ion binding"/>
    <property type="evidence" value="ECO:0007669"/>
    <property type="project" value="InterPro"/>
</dbReference>
<feature type="domain" description="Rieske" evidence="18">
    <location>
        <begin position="49"/>
        <end position="136"/>
    </location>
</feature>
<proteinExistence type="inferred from homology"/>
<evidence type="ECO:0000256" key="4">
    <source>
        <dbReference type="ARBA" id="ARBA00010848"/>
    </source>
</evidence>
<keyword evidence="15" id="KW-0539">Nucleus</keyword>
<evidence type="ECO:0000256" key="17">
    <source>
        <dbReference type="SAM" id="MobiDB-lite"/>
    </source>
</evidence>
<organism evidence="19 20">
    <name type="scientific">Aspergillus awamori</name>
    <name type="common">Black koji mold</name>
    <dbReference type="NCBI Taxonomy" id="105351"/>
    <lineage>
        <taxon>Eukaryota</taxon>
        <taxon>Fungi</taxon>
        <taxon>Dikarya</taxon>
        <taxon>Ascomycota</taxon>
        <taxon>Pezizomycotina</taxon>
        <taxon>Eurotiomycetes</taxon>
        <taxon>Eurotiomycetidae</taxon>
        <taxon>Eurotiales</taxon>
        <taxon>Aspergillaceae</taxon>
        <taxon>Aspergillus</taxon>
    </lineage>
</organism>
<dbReference type="UniPathway" id="UPA00529">
    <property type="reaction ID" value="UER00430"/>
</dbReference>
<keyword evidence="8" id="KW-0479">Metal-binding</keyword>
<dbReference type="SUPFAM" id="SSF50022">
    <property type="entry name" value="ISP domain"/>
    <property type="match status" value="1"/>
</dbReference>
<evidence type="ECO:0000256" key="14">
    <source>
        <dbReference type="ARBA" id="ARBA00023163"/>
    </source>
</evidence>
<evidence type="ECO:0000256" key="6">
    <source>
        <dbReference type="ARBA" id="ARBA00014931"/>
    </source>
</evidence>
<evidence type="ECO:0000313" key="20">
    <source>
        <dbReference type="Proteomes" id="UP000286921"/>
    </source>
</evidence>
<comment type="catalytic activity">
    <reaction evidence="16">
        <text>choline + 2 reduced [2Fe-2S]-[ferredoxin] + O2 + 2 H(+) = betaine aldehyde hydrate + 2 oxidized [2Fe-2S]-[ferredoxin] + H2O</text>
        <dbReference type="Rhea" id="RHEA:17769"/>
        <dbReference type="Rhea" id="RHEA-COMP:10000"/>
        <dbReference type="Rhea" id="RHEA-COMP:10001"/>
        <dbReference type="ChEBI" id="CHEBI:15354"/>
        <dbReference type="ChEBI" id="CHEBI:15377"/>
        <dbReference type="ChEBI" id="CHEBI:15378"/>
        <dbReference type="ChEBI" id="CHEBI:15379"/>
        <dbReference type="ChEBI" id="CHEBI:15870"/>
        <dbReference type="ChEBI" id="CHEBI:33737"/>
        <dbReference type="ChEBI" id="CHEBI:33738"/>
        <dbReference type="EC" id="1.14.15.7"/>
    </reaction>
</comment>
<dbReference type="InterPro" id="IPR036864">
    <property type="entry name" value="Zn2-C6_fun-type_DNA-bd_sf"/>
</dbReference>
<keyword evidence="7" id="KW-0001">2Fe-2S</keyword>
<comment type="function">
    <text evidence="2">Catalyzes the first step of the osmoprotectant glycine betaine synthesis.</text>
</comment>
<dbReference type="CDD" id="cd12148">
    <property type="entry name" value="fungal_TF_MHR"/>
    <property type="match status" value="1"/>
</dbReference>
<comment type="pathway">
    <text evidence="3">Amine and polyamine biosynthesis; betaine biosynthesis via choline pathway; betaine aldehyde from choline (monooxygenase route): step 1/1.</text>
</comment>
<dbReference type="Gene3D" id="3.90.380.10">
    <property type="entry name" value="Naphthalene 1,2-dioxygenase Alpha Subunit, Chain A, domain 1"/>
    <property type="match status" value="1"/>
</dbReference>
<dbReference type="GO" id="GO:0051537">
    <property type="term" value="F:2 iron, 2 sulfur cluster binding"/>
    <property type="evidence" value="ECO:0007669"/>
    <property type="project" value="UniProtKB-KW"/>
</dbReference>
<evidence type="ECO:0000256" key="1">
    <source>
        <dbReference type="ARBA" id="ARBA00001962"/>
    </source>
</evidence>
<comment type="similarity">
    <text evidence="4">Belongs to the choline monooxygenase family.</text>
</comment>
<keyword evidence="14" id="KW-0804">Transcription</keyword>
<evidence type="ECO:0000256" key="2">
    <source>
        <dbReference type="ARBA" id="ARBA00002149"/>
    </source>
</evidence>
<dbReference type="CDD" id="cd00067">
    <property type="entry name" value="GAL4"/>
    <property type="match status" value="1"/>
</dbReference>
<sequence>MASALWNYLGLREAPTAPTNEAVRALPASWYTSQEMFELERRAIFSRKWLLTTHKLRLPNTGDWLQYEVSGFNFVLVRDKEGNINAFHNVCRHRAFPLVTEEKGSARIFACKYHGWSYGLNGKLAKAPGYQDLDGFDKSKNSLLPIHVHIDANGFIWVNLDAGEQPEISWDDDFKGIDLQSRFADVKWEDYTFDHTWEQDGSYNWKILADNYNECYHCATTHPDIPALADLATYSVDTKDGGIIHDAHSKPDQIAAGLRIASTYYFPNASMTVSPHFFFMQRFVPISPTRSVMKYEVYRNKNSSDEDFDLINTMYKRIMSEDKYLCDLTQKNLNAGVFVNGELHPKMEKGPLYFQKVVRDVVTEHFQREEKEGQEYWPARQRVPKEAATSAQDMQFCSNLGCGAGKECCSNIGAQPPAAVACPAAVNRPDSAYLSIDTHRRYVTVDGESGRSTLRCLLSIQGRDDSTKNPKTSFKIYQEEPLTSEDRRKKTRCPGEKPACSCCVRLNQPCSYTPVTRTSIGSPSVGAPELPLTWRLLINPPLQKDRLAELEEKVNLILNGNILARSTGPETKLSPPSPRRRDSHTPYPVASGLGEGTTPHSSPSVIARAINLYVEHCHRQPVWCFDFDGPGEPGSLPEELICSLLALTLRYLHEQEQGQHYADDARTLIMLRIANGTVELATIESLCLLSYSSFIDGNTHLGQFYLGLASQLCRAAMLDVAVAYSPDDPHMERKKRLFWSLQLLEQSYGRQTGILRTSTEIWRPPYFATDGDQDSHKATVPPSPPMPQDSVGCTNPHDTGIWNMSIQFGWVWSNVRGYVSDCARSKMKEPWRHESMYSMVLSDLTEIENRTPLCHRYDHVQFYERTGEELSYELSYWVPWLKLQFMYHAILTVLNHPFLYIMASRQNPNLAIPNSFWRRSSELVVLHATWIVRLIDMVVEKEVRLSDPFFAHVAAIAATVQLYYCCAGDPRLKYKSRVDYAKCREFLRTFATTSRACEGLHRILDQMMRIASGSENVDYETWLPSKIYLSIPLMWDILQFNSTNRSAGGRADGRLLHSSLAASAVGQGSEEDSTLEVIVTTSPEVTVNTADGGQAVPLPLYRSPATSKANAAATSIVRDTLVAPIDSLMVNTPWLWADSAPLGDMESSLGYANSGPGGGDAEFSSWWNLGNL</sequence>
<evidence type="ECO:0000256" key="9">
    <source>
        <dbReference type="ARBA" id="ARBA00023002"/>
    </source>
</evidence>
<evidence type="ECO:0000256" key="15">
    <source>
        <dbReference type="ARBA" id="ARBA00023242"/>
    </source>
</evidence>
<dbReference type="PANTHER" id="PTHR43756">
    <property type="entry name" value="CHOLINE MONOOXYGENASE, CHLOROPLASTIC"/>
    <property type="match status" value="1"/>
</dbReference>
<evidence type="ECO:0000256" key="11">
    <source>
        <dbReference type="ARBA" id="ARBA00023014"/>
    </source>
</evidence>
<gene>
    <name evidence="19" type="ORF">AAWM_06249</name>
</gene>
<dbReference type="PRINTS" id="PR00090">
    <property type="entry name" value="RNGDIOXGNASE"/>
</dbReference>
<dbReference type="EMBL" id="BDHI01000015">
    <property type="protein sequence ID" value="GCB23364.1"/>
    <property type="molecule type" value="Genomic_DNA"/>
</dbReference>
<evidence type="ECO:0000256" key="12">
    <source>
        <dbReference type="ARBA" id="ARBA00023015"/>
    </source>
</evidence>
<evidence type="ECO:0000256" key="10">
    <source>
        <dbReference type="ARBA" id="ARBA00023004"/>
    </source>
</evidence>
<dbReference type="PANTHER" id="PTHR43756:SF5">
    <property type="entry name" value="CHOLINE MONOOXYGENASE, CHLOROPLASTIC"/>
    <property type="match status" value="1"/>
</dbReference>
<dbReference type="InterPro" id="IPR036922">
    <property type="entry name" value="Rieske_2Fe-2S_sf"/>
</dbReference>
<dbReference type="AlphaFoldDB" id="A0A401KVP1"/>
<dbReference type="GO" id="GO:0019133">
    <property type="term" value="F:choline monooxygenase activity"/>
    <property type="evidence" value="ECO:0007669"/>
    <property type="project" value="UniProtKB-EC"/>
</dbReference>
<accession>A0A401KVP1</accession>
<evidence type="ECO:0000259" key="18">
    <source>
        <dbReference type="PROSITE" id="PS51296"/>
    </source>
</evidence>
<dbReference type="Pfam" id="PF00848">
    <property type="entry name" value="Ring_hydroxyl_A"/>
    <property type="match status" value="1"/>
</dbReference>
<reference evidence="19 20" key="1">
    <citation type="submission" date="2016-09" db="EMBL/GenBank/DDBJ databases">
        <title>Aspergillus awamori IFM 58123T.</title>
        <authorList>
            <person name="Kusuya Y."/>
            <person name="Shimizu M."/>
            <person name="Takahashi H."/>
            <person name="Yaguchi T."/>
        </authorList>
    </citation>
    <scope>NUCLEOTIDE SEQUENCE [LARGE SCALE GENOMIC DNA]</scope>
    <source>
        <strain evidence="19 20">IFM 58123</strain>
    </source>
</reference>
<keyword evidence="10" id="KW-0408">Iron</keyword>
<evidence type="ECO:0000256" key="7">
    <source>
        <dbReference type="ARBA" id="ARBA00022714"/>
    </source>
</evidence>
<dbReference type="STRING" id="105351.A0A401KVP1"/>
<dbReference type="InterPro" id="IPR017941">
    <property type="entry name" value="Rieske_2Fe-2S"/>
</dbReference>
<evidence type="ECO:0000256" key="3">
    <source>
        <dbReference type="ARBA" id="ARBA00004866"/>
    </source>
</evidence>
<evidence type="ECO:0000256" key="8">
    <source>
        <dbReference type="ARBA" id="ARBA00022723"/>
    </source>
</evidence>
<dbReference type="GO" id="GO:0019285">
    <property type="term" value="P:glycine betaine biosynthetic process from choline"/>
    <property type="evidence" value="ECO:0007669"/>
    <property type="project" value="UniProtKB-UniPathway"/>
</dbReference>
<dbReference type="InterPro" id="IPR007219">
    <property type="entry name" value="XnlR_reg_dom"/>
</dbReference>
<dbReference type="GO" id="GO:0006351">
    <property type="term" value="P:DNA-templated transcription"/>
    <property type="evidence" value="ECO:0007669"/>
    <property type="project" value="InterPro"/>
</dbReference>
<keyword evidence="12" id="KW-0805">Transcription regulation</keyword>
<dbReference type="Pfam" id="PF00172">
    <property type="entry name" value="Zn_clus"/>
    <property type="match status" value="1"/>
</dbReference>
<dbReference type="EC" id="1.14.15.7" evidence="5"/>
<dbReference type="Pfam" id="PF04082">
    <property type="entry name" value="Fungal_trans"/>
    <property type="match status" value="1"/>
</dbReference>
<evidence type="ECO:0000256" key="16">
    <source>
        <dbReference type="ARBA" id="ARBA00049097"/>
    </source>
</evidence>